<feature type="domain" description="DUF2249" evidence="2">
    <location>
        <begin position="106"/>
        <end position="155"/>
    </location>
</feature>
<dbReference type="Gene3D" id="1.10.3910.10">
    <property type="entry name" value="SP0561-like"/>
    <property type="match status" value="1"/>
</dbReference>
<dbReference type="InterPro" id="IPR015077">
    <property type="entry name" value="DUF1858"/>
</dbReference>
<dbReference type="EMBL" id="DXEZ01000270">
    <property type="protein sequence ID" value="HIX55311.1"/>
    <property type="molecule type" value="Genomic_DNA"/>
</dbReference>
<evidence type="ECO:0000259" key="2">
    <source>
        <dbReference type="Pfam" id="PF10006"/>
    </source>
</evidence>
<dbReference type="AlphaFoldDB" id="A0A9D1W9W3"/>
<dbReference type="Pfam" id="PF08984">
    <property type="entry name" value="DUF1858"/>
    <property type="match status" value="1"/>
</dbReference>
<feature type="domain" description="DUF2249" evidence="2">
    <location>
        <begin position="213"/>
        <end position="258"/>
    </location>
</feature>
<evidence type="ECO:0000259" key="1">
    <source>
        <dbReference type="Pfam" id="PF08984"/>
    </source>
</evidence>
<sequence length="279" mass="31444">MEINSKTKISKIIKENPEAIEAIASIVKPLAKLRNPILRKVLASRVNIQEACRISGSNLEQFKSALAPLGFNWSEDEQDSPPQTSQIEDTNVNRPAWVNQKTAVMMDVRQQIDGGSDPLKDIMAAFRALEDGQALCVVNSFVPTPLINLLERKGAKSFVEMISTEQYNTWLYPDANGSVIENEDTPSDGINMIDEEAFSQKHKKLKDLKKEITLDVRDLEMPLPMQTILESLNNMSDDSFIYVIHKRVPLHLLEEISSGPYSIFITQRSENEVFLIITN</sequence>
<comment type="caution">
    <text evidence="3">The sequence shown here is derived from an EMBL/GenBank/DDBJ whole genome shotgun (WGS) entry which is preliminary data.</text>
</comment>
<accession>A0A9D1W9W3</accession>
<dbReference type="InterPro" id="IPR038062">
    <property type="entry name" value="ScdA-like_N_sf"/>
</dbReference>
<dbReference type="Proteomes" id="UP000824156">
    <property type="component" value="Unassembled WGS sequence"/>
</dbReference>
<protein>
    <submittedName>
        <fullName evidence="3">DUF2249 domain-containing protein</fullName>
    </submittedName>
</protein>
<proteinExistence type="predicted"/>
<reference evidence="3" key="2">
    <citation type="submission" date="2021-04" db="EMBL/GenBank/DDBJ databases">
        <authorList>
            <person name="Gilroy R."/>
        </authorList>
    </citation>
    <scope>NUCLEOTIDE SEQUENCE</scope>
    <source>
        <strain evidence="3">1719</strain>
    </source>
</reference>
<name>A0A9D1W9W3_9SPHI</name>
<feature type="domain" description="DUF1858" evidence="1">
    <location>
        <begin position="3"/>
        <end position="62"/>
    </location>
</feature>
<dbReference type="SUPFAM" id="SSF140683">
    <property type="entry name" value="SP0561-like"/>
    <property type="match status" value="1"/>
</dbReference>
<evidence type="ECO:0000313" key="3">
    <source>
        <dbReference type="EMBL" id="HIX55311.1"/>
    </source>
</evidence>
<dbReference type="InterPro" id="IPR018720">
    <property type="entry name" value="DUF2249"/>
</dbReference>
<dbReference type="Pfam" id="PF10006">
    <property type="entry name" value="DUF2249"/>
    <property type="match status" value="2"/>
</dbReference>
<reference evidence="3" key="1">
    <citation type="journal article" date="2021" name="PeerJ">
        <title>Extensive microbial diversity within the chicken gut microbiome revealed by metagenomics and culture.</title>
        <authorList>
            <person name="Gilroy R."/>
            <person name="Ravi A."/>
            <person name="Getino M."/>
            <person name="Pursley I."/>
            <person name="Horton D.L."/>
            <person name="Alikhan N.F."/>
            <person name="Baker D."/>
            <person name="Gharbi K."/>
            <person name="Hall N."/>
            <person name="Watson M."/>
            <person name="Adriaenssens E.M."/>
            <person name="Foster-Nyarko E."/>
            <person name="Jarju S."/>
            <person name="Secka A."/>
            <person name="Antonio M."/>
            <person name="Oren A."/>
            <person name="Chaudhuri R.R."/>
            <person name="La Ragione R."/>
            <person name="Hildebrand F."/>
            <person name="Pallen M.J."/>
        </authorList>
    </citation>
    <scope>NUCLEOTIDE SEQUENCE</scope>
    <source>
        <strain evidence="3">1719</strain>
    </source>
</reference>
<organism evidence="3 4">
    <name type="scientific">Candidatus Sphingobacterium stercoripullorum</name>
    <dbReference type="NCBI Taxonomy" id="2838759"/>
    <lineage>
        <taxon>Bacteria</taxon>
        <taxon>Pseudomonadati</taxon>
        <taxon>Bacteroidota</taxon>
        <taxon>Sphingobacteriia</taxon>
        <taxon>Sphingobacteriales</taxon>
        <taxon>Sphingobacteriaceae</taxon>
        <taxon>Sphingobacterium</taxon>
    </lineage>
</organism>
<gene>
    <name evidence="3" type="ORF">H9853_09805</name>
</gene>
<evidence type="ECO:0000313" key="4">
    <source>
        <dbReference type="Proteomes" id="UP000824156"/>
    </source>
</evidence>